<organism evidence="9 10">
    <name type="scientific">Kalanchoe fedtschenkoi</name>
    <name type="common">Lavender scallops</name>
    <name type="synonym">South American air plant</name>
    <dbReference type="NCBI Taxonomy" id="63787"/>
    <lineage>
        <taxon>Eukaryota</taxon>
        <taxon>Viridiplantae</taxon>
        <taxon>Streptophyta</taxon>
        <taxon>Embryophyta</taxon>
        <taxon>Tracheophyta</taxon>
        <taxon>Spermatophyta</taxon>
        <taxon>Magnoliopsida</taxon>
        <taxon>eudicotyledons</taxon>
        <taxon>Gunneridae</taxon>
        <taxon>Pentapetalae</taxon>
        <taxon>Saxifragales</taxon>
        <taxon>Crassulaceae</taxon>
        <taxon>Kalanchoe</taxon>
    </lineage>
</organism>
<keyword evidence="3 6" id="KW-0863">Zinc-finger</keyword>
<dbReference type="SUPFAM" id="SSF57667">
    <property type="entry name" value="beta-beta-alpha zinc fingers"/>
    <property type="match status" value="1"/>
</dbReference>
<dbReference type="PANTHER" id="PTHR47287:SF15">
    <property type="entry name" value="ZINC FINGER PROTEIN 3-LIKE"/>
    <property type="match status" value="1"/>
</dbReference>
<dbReference type="Gramene" id="Kaladp0068s0019.1.v1.1">
    <property type="protein sequence ID" value="Kaladp0068s0019.1.v1.1.CDS.1"/>
    <property type="gene ID" value="Kaladp0068s0019.v1.1"/>
</dbReference>
<dbReference type="GO" id="GO:0005634">
    <property type="term" value="C:nucleus"/>
    <property type="evidence" value="ECO:0007669"/>
    <property type="project" value="UniProtKB-SubCell"/>
</dbReference>
<dbReference type="Gene3D" id="3.30.160.60">
    <property type="entry name" value="Classic Zinc Finger"/>
    <property type="match status" value="1"/>
</dbReference>
<keyword evidence="5" id="KW-0539">Nucleus</keyword>
<dbReference type="GO" id="GO:0008270">
    <property type="term" value="F:zinc ion binding"/>
    <property type="evidence" value="ECO:0007669"/>
    <property type="project" value="UniProtKB-KW"/>
</dbReference>
<sequence>MVDEVKPMNAGDESNTNQEDMTSTTRVFPCLFCSRKFYSSQALGGHQNAHKKERTAARKAKRSTSDYDFAYPAVPHPLVFAPNHHLSYMNPSASMFISAHASNLSHYINQQFERFGSAPACAAPRLDNVAYYGGGCSGNPYMFADDEKSFVNWQRSIRCNGSGQMNQIETVRDGIHENAQSGSGRIDKDQPIDLSLHL</sequence>
<evidence type="ECO:0000256" key="1">
    <source>
        <dbReference type="ARBA" id="ARBA00004123"/>
    </source>
</evidence>
<evidence type="ECO:0000256" key="5">
    <source>
        <dbReference type="ARBA" id="ARBA00023242"/>
    </source>
</evidence>
<dbReference type="Proteomes" id="UP000594263">
    <property type="component" value="Unplaced"/>
</dbReference>
<feature type="domain" description="C2H2-type" evidence="8">
    <location>
        <begin position="28"/>
        <end position="55"/>
    </location>
</feature>
<dbReference type="EnsemblPlants" id="Kaladp0068s0019.1.v1.1">
    <property type="protein sequence ID" value="Kaladp0068s0019.1.v1.1.CDS.1"/>
    <property type="gene ID" value="Kaladp0068s0019.v1.1"/>
</dbReference>
<dbReference type="InterPro" id="IPR013087">
    <property type="entry name" value="Znf_C2H2_type"/>
</dbReference>
<keyword evidence="10" id="KW-1185">Reference proteome</keyword>
<dbReference type="AlphaFoldDB" id="A0A7N1A0Q5"/>
<evidence type="ECO:0000256" key="4">
    <source>
        <dbReference type="ARBA" id="ARBA00022833"/>
    </source>
</evidence>
<evidence type="ECO:0000259" key="8">
    <source>
        <dbReference type="PROSITE" id="PS50157"/>
    </source>
</evidence>
<dbReference type="InterPro" id="IPR036236">
    <property type="entry name" value="Znf_C2H2_sf"/>
</dbReference>
<feature type="region of interest" description="Disordered" evidence="7">
    <location>
        <begin position="1"/>
        <end position="21"/>
    </location>
</feature>
<protein>
    <recommendedName>
        <fullName evidence="8">C2H2-type domain-containing protein</fullName>
    </recommendedName>
</protein>
<keyword evidence="2" id="KW-0479">Metal-binding</keyword>
<evidence type="ECO:0000256" key="3">
    <source>
        <dbReference type="ARBA" id="ARBA00022771"/>
    </source>
</evidence>
<evidence type="ECO:0000256" key="7">
    <source>
        <dbReference type="SAM" id="MobiDB-lite"/>
    </source>
</evidence>
<dbReference type="InterPro" id="IPR044246">
    <property type="entry name" value="ZFP3-like"/>
</dbReference>
<accession>A0A7N1A0Q5</accession>
<proteinExistence type="predicted"/>
<comment type="subcellular location">
    <subcellularLocation>
        <location evidence="1">Nucleus</location>
    </subcellularLocation>
</comment>
<evidence type="ECO:0000256" key="2">
    <source>
        <dbReference type="ARBA" id="ARBA00022723"/>
    </source>
</evidence>
<feature type="compositionally biased region" description="Polar residues" evidence="7">
    <location>
        <begin position="12"/>
        <end position="21"/>
    </location>
</feature>
<dbReference type="GO" id="GO:0009788">
    <property type="term" value="P:negative regulation of abscisic acid-activated signaling pathway"/>
    <property type="evidence" value="ECO:0007669"/>
    <property type="project" value="InterPro"/>
</dbReference>
<dbReference type="PANTHER" id="PTHR47287">
    <property type="entry name" value="C2H2 AND C2HC ZINC FINGERS SUPERFAMILY PROTEIN"/>
    <property type="match status" value="1"/>
</dbReference>
<evidence type="ECO:0000256" key="6">
    <source>
        <dbReference type="PROSITE-ProRule" id="PRU00042"/>
    </source>
</evidence>
<dbReference type="PROSITE" id="PS50157">
    <property type="entry name" value="ZINC_FINGER_C2H2_2"/>
    <property type="match status" value="1"/>
</dbReference>
<evidence type="ECO:0000313" key="10">
    <source>
        <dbReference type="Proteomes" id="UP000594263"/>
    </source>
</evidence>
<dbReference type="PROSITE" id="PS00028">
    <property type="entry name" value="ZINC_FINGER_C2H2_1"/>
    <property type="match status" value="1"/>
</dbReference>
<evidence type="ECO:0000313" key="9">
    <source>
        <dbReference type="EnsemblPlants" id="Kaladp0068s0019.1.v1.1.CDS.1"/>
    </source>
</evidence>
<dbReference type="OMA" id="FNWQRSI"/>
<name>A0A7N1A0Q5_KALFE</name>
<keyword evidence="4" id="KW-0862">Zinc</keyword>
<reference evidence="9" key="1">
    <citation type="submission" date="2021-01" db="UniProtKB">
        <authorList>
            <consortium name="EnsemblPlants"/>
        </authorList>
    </citation>
    <scope>IDENTIFICATION</scope>
</reference>